<gene>
    <name evidence="1" type="ORF">B0H15DRAFT_955308</name>
</gene>
<evidence type="ECO:0000313" key="2">
    <source>
        <dbReference type="Proteomes" id="UP001222325"/>
    </source>
</evidence>
<accession>A0AAD6TWJ4</accession>
<keyword evidence="2" id="KW-1185">Reference proteome</keyword>
<dbReference type="Proteomes" id="UP001222325">
    <property type="component" value="Unassembled WGS sequence"/>
</dbReference>
<comment type="caution">
    <text evidence="1">The sequence shown here is derived from an EMBL/GenBank/DDBJ whole genome shotgun (WGS) entry which is preliminary data.</text>
</comment>
<dbReference type="AlphaFoldDB" id="A0AAD6TWJ4"/>
<evidence type="ECO:0000313" key="1">
    <source>
        <dbReference type="EMBL" id="KAJ7076990.1"/>
    </source>
</evidence>
<proteinExistence type="predicted"/>
<organism evidence="1 2">
    <name type="scientific">Mycena belliarum</name>
    <dbReference type="NCBI Taxonomy" id="1033014"/>
    <lineage>
        <taxon>Eukaryota</taxon>
        <taxon>Fungi</taxon>
        <taxon>Dikarya</taxon>
        <taxon>Basidiomycota</taxon>
        <taxon>Agaricomycotina</taxon>
        <taxon>Agaricomycetes</taxon>
        <taxon>Agaricomycetidae</taxon>
        <taxon>Agaricales</taxon>
        <taxon>Marasmiineae</taxon>
        <taxon>Mycenaceae</taxon>
        <taxon>Mycena</taxon>
    </lineage>
</organism>
<sequence>MHESFLVCISQLKPRVITEQLDDESLYSPTVTMKSILYTVALLVFVTLSAASPHAVPTRAPRATCDNTSPTFTRASSTTTNSNIIAVSSTVTASAEPTGGSVYAVSHTTCMELTLAVGAAPVSPAGAPAAIAEPFVNQAGFTATGVHPPNNPRALAVTDFNTCLVFPPTATGTAGATTVTFSPAAFRCVNLRWERRWLLLTTYKGDP</sequence>
<protein>
    <submittedName>
        <fullName evidence="1">Uncharacterized protein</fullName>
    </submittedName>
</protein>
<dbReference type="EMBL" id="JARJCN010000076">
    <property type="protein sequence ID" value="KAJ7076990.1"/>
    <property type="molecule type" value="Genomic_DNA"/>
</dbReference>
<name>A0AAD6TWJ4_9AGAR</name>
<reference evidence="1" key="1">
    <citation type="submission" date="2023-03" db="EMBL/GenBank/DDBJ databases">
        <title>Massive genome expansion in bonnet fungi (Mycena s.s.) driven by repeated elements and novel gene families across ecological guilds.</title>
        <authorList>
            <consortium name="Lawrence Berkeley National Laboratory"/>
            <person name="Harder C.B."/>
            <person name="Miyauchi S."/>
            <person name="Viragh M."/>
            <person name="Kuo A."/>
            <person name="Thoen E."/>
            <person name="Andreopoulos B."/>
            <person name="Lu D."/>
            <person name="Skrede I."/>
            <person name="Drula E."/>
            <person name="Henrissat B."/>
            <person name="Morin E."/>
            <person name="Kohler A."/>
            <person name="Barry K."/>
            <person name="LaButti K."/>
            <person name="Morin E."/>
            <person name="Salamov A."/>
            <person name="Lipzen A."/>
            <person name="Mereny Z."/>
            <person name="Hegedus B."/>
            <person name="Baldrian P."/>
            <person name="Stursova M."/>
            <person name="Weitz H."/>
            <person name="Taylor A."/>
            <person name="Grigoriev I.V."/>
            <person name="Nagy L.G."/>
            <person name="Martin F."/>
            <person name="Kauserud H."/>
        </authorList>
    </citation>
    <scope>NUCLEOTIDE SEQUENCE</scope>
    <source>
        <strain evidence="1">CBHHK173m</strain>
    </source>
</reference>